<accession>G8QT06</accession>
<reference evidence="3 4" key="1">
    <citation type="submission" date="2011-11" db="EMBL/GenBank/DDBJ databases">
        <title>Complete sequence of Spirochaeta sp. grapes.</title>
        <authorList>
            <consortium name="US DOE Joint Genome Institute"/>
            <person name="Lucas S."/>
            <person name="Han J."/>
            <person name="Lapidus A."/>
            <person name="Cheng J.-F."/>
            <person name="Goodwin L."/>
            <person name="Pitluck S."/>
            <person name="Peters L."/>
            <person name="Ovchinnikova G."/>
            <person name="Munk A.C."/>
            <person name="Detter J.C."/>
            <person name="Han C."/>
            <person name="Tapia R."/>
            <person name="Land M."/>
            <person name="Hauser L."/>
            <person name="Kyrpides N."/>
            <person name="Ivanova N."/>
            <person name="Pagani I."/>
            <person name="Ritalahtilisa K."/>
            <person name="Loeffler F."/>
            <person name="Woyke T."/>
        </authorList>
    </citation>
    <scope>NUCLEOTIDE SEQUENCE [LARGE SCALE GENOMIC DNA]</scope>
    <source>
        <strain evidence="4">ATCC BAA-1885 / DSM 22778 / Grapes</strain>
    </source>
</reference>
<feature type="domain" description="Response regulatory" evidence="2">
    <location>
        <begin position="3"/>
        <end position="121"/>
    </location>
</feature>
<dbReference type="RefSeq" id="WP_014268760.1">
    <property type="nucleotide sequence ID" value="NC_016633.1"/>
</dbReference>
<feature type="modified residue" description="4-aspartylphosphate" evidence="1">
    <location>
        <position position="58"/>
    </location>
</feature>
<dbReference type="eggNOG" id="COG3279">
    <property type="taxonomic scope" value="Bacteria"/>
</dbReference>
<dbReference type="PANTHER" id="PTHR37299:SF1">
    <property type="entry name" value="STAGE 0 SPORULATION PROTEIN A HOMOLOG"/>
    <property type="match status" value="1"/>
</dbReference>
<dbReference type="InterPro" id="IPR011006">
    <property type="entry name" value="CheY-like_superfamily"/>
</dbReference>
<dbReference type="HOGENOM" id="CLU_000445_14_2_12"/>
<dbReference type="GO" id="GO:0003677">
    <property type="term" value="F:DNA binding"/>
    <property type="evidence" value="ECO:0007669"/>
    <property type="project" value="InterPro"/>
</dbReference>
<dbReference type="PROSITE" id="PS50110">
    <property type="entry name" value="RESPONSE_REGULATORY"/>
    <property type="match status" value="1"/>
</dbReference>
<dbReference type="KEGG" id="sgp:SpiGrapes_0047"/>
<dbReference type="InterPro" id="IPR007492">
    <property type="entry name" value="LytTR_DNA-bd_dom"/>
</dbReference>
<proteinExistence type="predicted"/>
<dbReference type="GO" id="GO:0000156">
    <property type="term" value="F:phosphorelay response regulator activity"/>
    <property type="evidence" value="ECO:0007669"/>
    <property type="project" value="InterPro"/>
</dbReference>
<dbReference type="Gene3D" id="3.40.50.2300">
    <property type="match status" value="1"/>
</dbReference>
<dbReference type="SMART" id="SM00448">
    <property type="entry name" value="REC"/>
    <property type="match status" value="1"/>
</dbReference>
<dbReference type="OrthoDB" id="341603at2"/>
<evidence type="ECO:0000313" key="3">
    <source>
        <dbReference type="EMBL" id="AEV27911.1"/>
    </source>
</evidence>
<dbReference type="SUPFAM" id="SSF52172">
    <property type="entry name" value="CheY-like"/>
    <property type="match status" value="1"/>
</dbReference>
<dbReference type="Pfam" id="PF04397">
    <property type="entry name" value="LytTR"/>
    <property type="match status" value="1"/>
</dbReference>
<dbReference type="Gene3D" id="2.40.50.1020">
    <property type="entry name" value="LytTr DNA-binding domain"/>
    <property type="match status" value="1"/>
</dbReference>
<evidence type="ECO:0000256" key="1">
    <source>
        <dbReference type="PROSITE-ProRule" id="PRU00169"/>
    </source>
</evidence>
<keyword evidence="4" id="KW-1185">Reference proteome</keyword>
<evidence type="ECO:0000313" key="4">
    <source>
        <dbReference type="Proteomes" id="UP000005632"/>
    </source>
</evidence>
<sequence length="245" mass="28364">MLNIALCDDEPNQLALIALYTSECMQSNQYECTIRQFLHPDELLRTCEKQRFHLYVLDIVMPLVNGIEVGKAIRKLDREAQIIYATTEPGFALQSFVANPINYLLKPIDKQQFFKTLTLAISKLDVQRESTFLVKTHEGMRILRLSEVVYCEYTSHTVIYTLVDAKIVTTCILKGTFAQHITPLLQDKRFLRPHTSYVLNMDYVESFGKNKFTLRNGYTVPIVAKQYSVVRDIYMDYLLAKESSR</sequence>
<gene>
    <name evidence="3" type="ordered locus">SpiGrapes_0047</name>
</gene>
<dbReference type="Pfam" id="PF00072">
    <property type="entry name" value="Response_reg"/>
    <property type="match status" value="1"/>
</dbReference>
<dbReference type="STRING" id="158190.SpiGrapes_0047"/>
<organism evidence="3 4">
    <name type="scientific">Sphaerochaeta pleomorpha (strain ATCC BAA-1885 / DSM 22778 / Grapes)</name>
    <dbReference type="NCBI Taxonomy" id="158190"/>
    <lineage>
        <taxon>Bacteria</taxon>
        <taxon>Pseudomonadati</taxon>
        <taxon>Spirochaetota</taxon>
        <taxon>Spirochaetia</taxon>
        <taxon>Spirochaetales</taxon>
        <taxon>Sphaerochaetaceae</taxon>
        <taxon>Sphaerochaeta</taxon>
    </lineage>
</organism>
<evidence type="ECO:0000259" key="2">
    <source>
        <dbReference type="PROSITE" id="PS50110"/>
    </source>
</evidence>
<protein>
    <submittedName>
        <fullName evidence="3">Response regulator of the LytR/AlgR family</fullName>
    </submittedName>
</protein>
<dbReference type="InterPro" id="IPR001789">
    <property type="entry name" value="Sig_transdc_resp-reg_receiver"/>
</dbReference>
<dbReference type="PANTHER" id="PTHR37299">
    <property type="entry name" value="TRANSCRIPTIONAL REGULATOR-RELATED"/>
    <property type="match status" value="1"/>
</dbReference>
<dbReference type="InterPro" id="IPR046947">
    <property type="entry name" value="LytR-like"/>
</dbReference>
<name>G8QT06_SPHPG</name>
<keyword evidence="1" id="KW-0597">Phosphoprotein</keyword>
<dbReference type="EMBL" id="CP003155">
    <property type="protein sequence ID" value="AEV27911.1"/>
    <property type="molecule type" value="Genomic_DNA"/>
</dbReference>
<dbReference type="AlphaFoldDB" id="G8QT06"/>
<dbReference type="Proteomes" id="UP000005632">
    <property type="component" value="Chromosome"/>
</dbReference>
<dbReference type="SMART" id="SM00850">
    <property type="entry name" value="LytTR"/>
    <property type="match status" value="1"/>
</dbReference>